<evidence type="ECO:0000256" key="4">
    <source>
        <dbReference type="ARBA" id="ARBA00022989"/>
    </source>
</evidence>
<keyword evidence="5 6" id="KW-0472">Membrane</keyword>
<protein>
    <submittedName>
        <fullName evidence="7">MFS transporter</fullName>
    </submittedName>
</protein>
<evidence type="ECO:0000256" key="2">
    <source>
        <dbReference type="ARBA" id="ARBA00008432"/>
    </source>
</evidence>
<dbReference type="InterPro" id="IPR044772">
    <property type="entry name" value="NO3_transporter"/>
</dbReference>
<comment type="subcellular location">
    <subcellularLocation>
        <location evidence="1">Membrane</location>
        <topology evidence="1">Multi-pass membrane protein</topology>
    </subcellularLocation>
</comment>
<dbReference type="Pfam" id="PF07690">
    <property type="entry name" value="MFS_1"/>
    <property type="match status" value="1"/>
</dbReference>
<dbReference type="Proteomes" id="UP000029914">
    <property type="component" value="Chromosome"/>
</dbReference>
<dbReference type="AlphaFoldDB" id="A0A097IFD3"/>
<dbReference type="HOGENOM" id="CLU_033198_1_0_11"/>
<dbReference type="PANTHER" id="PTHR23515">
    <property type="entry name" value="HIGH-AFFINITY NITRATE TRANSPORTER 2.3"/>
    <property type="match status" value="1"/>
</dbReference>
<keyword evidence="8" id="KW-1185">Reference proteome</keyword>
<dbReference type="STRING" id="558173.CDOO_05905"/>
<dbReference type="GO" id="GO:0015112">
    <property type="term" value="F:nitrate transmembrane transporter activity"/>
    <property type="evidence" value="ECO:0007669"/>
    <property type="project" value="InterPro"/>
</dbReference>
<feature type="transmembrane region" description="Helical" evidence="6">
    <location>
        <begin position="352"/>
        <end position="375"/>
    </location>
</feature>
<feature type="transmembrane region" description="Helical" evidence="6">
    <location>
        <begin position="205"/>
        <end position="228"/>
    </location>
</feature>
<dbReference type="OrthoDB" id="9771451at2"/>
<feature type="transmembrane region" description="Helical" evidence="6">
    <location>
        <begin position="67"/>
        <end position="85"/>
    </location>
</feature>
<feature type="transmembrane region" description="Helical" evidence="6">
    <location>
        <begin position="416"/>
        <end position="436"/>
    </location>
</feature>
<dbReference type="SUPFAM" id="SSF103473">
    <property type="entry name" value="MFS general substrate transporter"/>
    <property type="match status" value="1"/>
</dbReference>
<feature type="transmembrane region" description="Helical" evidence="6">
    <location>
        <begin position="26"/>
        <end position="47"/>
    </location>
</feature>
<keyword evidence="4 6" id="KW-1133">Transmembrane helix</keyword>
<evidence type="ECO:0000256" key="3">
    <source>
        <dbReference type="ARBA" id="ARBA00022692"/>
    </source>
</evidence>
<feature type="transmembrane region" description="Helical" evidence="6">
    <location>
        <begin position="321"/>
        <end position="346"/>
    </location>
</feature>
<dbReference type="KEGG" id="cdo:CDOO_05905"/>
<dbReference type="eggNOG" id="COG2223">
    <property type="taxonomic scope" value="Bacteria"/>
</dbReference>
<organism evidence="7 8">
    <name type="scientific">Corynebacterium doosanense CAU 212 = DSM 45436</name>
    <dbReference type="NCBI Taxonomy" id="558173"/>
    <lineage>
        <taxon>Bacteria</taxon>
        <taxon>Bacillati</taxon>
        <taxon>Actinomycetota</taxon>
        <taxon>Actinomycetes</taxon>
        <taxon>Mycobacteriales</taxon>
        <taxon>Corynebacteriaceae</taxon>
        <taxon>Corynebacterium</taxon>
    </lineage>
</organism>
<feature type="transmembrane region" description="Helical" evidence="6">
    <location>
        <begin position="294"/>
        <end position="314"/>
    </location>
</feature>
<feature type="transmembrane region" description="Helical" evidence="6">
    <location>
        <begin position="249"/>
        <end position="274"/>
    </location>
</feature>
<accession>A0A097IFD3</accession>
<keyword evidence="3 6" id="KW-0812">Transmembrane</keyword>
<feature type="transmembrane region" description="Helical" evidence="6">
    <location>
        <begin position="172"/>
        <end position="193"/>
    </location>
</feature>
<feature type="transmembrane region" description="Helical" evidence="6">
    <location>
        <begin position="387"/>
        <end position="410"/>
    </location>
</feature>
<dbReference type="InterPro" id="IPR036259">
    <property type="entry name" value="MFS_trans_sf"/>
</dbReference>
<feature type="transmembrane region" description="Helical" evidence="6">
    <location>
        <begin position="97"/>
        <end position="117"/>
    </location>
</feature>
<dbReference type="Gene3D" id="1.20.1250.20">
    <property type="entry name" value="MFS general substrate transporter like domains"/>
    <property type="match status" value="1"/>
</dbReference>
<evidence type="ECO:0000256" key="6">
    <source>
        <dbReference type="SAM" id="Phobius"/>
    </source>
</evidence>
<dbReference type="EMBL" id="CP006764">
    <property type="protein sequence ID" value="AIT60838.1"/>
    <property type="molecule type" value="Genomic_DNA"/>
</dbReference>
<dbReference type="GO" id="GO:0016020">
    <property type="term" value="C:membrane"/>
    <property type="evidence" value="ECO:0007669"/>
    <property type="project" value="UniProtKB-SubCell"/>
</dbReference>
<evidence type="ECO:0000313" key="7">
    <source>
        <dbReference type="EMBL" id="AIT60838.1"/>
    </source>
</evidence>
<feature type="transmembrane region" description="Helical" evidence="6">
    <location>
        <begin position="123"/>
        <end position="151"/>
    </location>
</feature>
<name>A0A097IFD3_9CORY</name>
<comment type="similarity">
    <text evidence="2">Belongs to the major facilitator superfamily. Nitrate/nitrite porter (TC 2.A.1.8) family.</text>
</comment>
<sequence>MTTLDTSQRVLHGWDPEDPDKWDAKIAWSTLVISTITLFLGFCTWYLVSAIAPMLNQIGFGLTPAQLYWLTAIPGLATGLFRLVFMFLPAIMGTRRLVSLSSLLFVIPLAGWFVAVQNTQTPYWVLLTLSFMAGIGGGVFSGFMPSTGYFFPKAQAGTALGLQAGLSNLGMSFVQLTAPWLMGFSLLGIGFLAPQRGVDAGQEIFIFNPAIFFIPWAILMAVIAWIFLKDVPVTANFRQQIDIFGNKNTWIMTVIYLAGFGAFAGFSAQLGLLINNTYGASSALAADTAAGDLVKGATWAFLFPLVGAGVRALAGPLCDKFGGAVFTFVGLVGMAVMTAVATFFLTPDSVNQFWWFMGTMLVMAFFSGLVNAGSFKQMPMILPKRQAGGVIGWTGAMGAFGPFIVGILLSMITPTVFFWGAVVFFAAAAVLAWIYYARPNAPFPG</sequence>
<dbReference type="InterPro" id="IPR011701">
    <property type="entry name" value="MFS"/>
</dbReference>
<gene>
    <name evidence="7" type="ORF">CDOO_05905</name>
</gene>
<reference evidence="7 8" key="1">
    <citation type="submission" date="2013-09" db="EMBL/GenBank/DDBJ databases">
        <title>Complete genome sequence of Corynebacterium doosanense CAU 212(T) (=DSM 45436(T)), isolated from activated sludge.</title>
        <authorList>
            <person name="Schaffert L."/>
            <person name="Albersmeier A."/>
            <person name="Kalinowski J."/>
            <person name="Ruckert C."/>
        </authorList>
    </citation>
    <scope>NUCLEOTIDE SEQUENCE [LARGE SCALE GENOMIC DNA]</scope>
    <source>
        <strain evidence="7 8">CAU 212</strain>
    </source>
</reference>
<evidence type="ECO:0000256" key="1">
    <source>
        <dbReference type="ARBA" id="ARBA00004141"/>
    </source>
</evidence>
<evidence type="ECO:0000313" key="8">
    <source>
        <dbReference type="Proteomes" id="UP000029914"/>
    </source>
</evidence>
<dbReference type="RefSeq" id="WP_018022195.1">
    <property type="nucleotide sequence ID" value="NZ_AQUX01000006.1"/>
</dbReference>
<evidence type="ECO:0000256" key="5">
    <source>
        <dbReference type="ARBA" id="ARBA00023136"/>
    </source>
</evidence>
<proteinExistence type="inferred from homology"/>